<keyword evidence="2" id="KW-0520">NAD</keyword>
<accession>A0ABY4GWI3</accession>
<name>A0ABY4GWI3_9BACI</name>
<evidence type="ECO:0000259" key="3">
    <source>
        <dbReference type="Pfam" id="PF02826"/>
    </source>
</evidence>
<protein>
    <recommendedName>
        <fullName evidence="3">D-isomer specific 2-hydroxyacid dehydrogenase NAD-binding domain-containing protein</fullName>
    </recommendedName>
</protein>
<gene>
    <name evidence="4" type="ORF">MUO14_17535</name>
</gene>
<dbReference type="PANTHER" id="PTHR43333">
    <property type="entry name" value="2-HACID_DH_C DOMAIN-CONTAINING PROTEIN"/>
    <property type="match status" value="1"/>
</dbReference>
<evidence type="ECO:0000313" key="5">
    <source>
        <dbReference type="Proteomes" id="UP000831880"/>
    </source>
</evidence>
<evidence type="ECO:0000256" key="1">
    <source>
        <dbReference type="ARBA" id="ARBA00023002"/>
    </source>
</evidence>
<proteinExistence type="predicted"/>
<dbReference type="EMBL" id="CP095074">
    <property type="protein sequence ID" value="UOQ92268.1"/>
    <property type="molecule type" value="Genomic_DNA"/>
</dbReference>
<dbReference type="InterPro" id="IPR036291">
    <property type="entry name" value="NAD(P)-bd_dom_sf"/>
</dbReference>
<keyword evidence="1" id="KW-0560">Oxidoreductase</keyword>
<feature type="domain" description="D-isomer specific 2-hydroxyacid dehydrogenase NAD-binding" evidence="3">
    <location>
        <begin position="1"/>
        <end position="42"/>
    </location>
</feature>
<keyword evidence="5" id="KW-1185">Reference proteome</keyword>
<dbReference type="Gene3D" id="3.40.50.720">
    <property type="entry name" value="NAD(P)-binding Rossmann-like Domain"/>
    <property type="match status" value="2"/>
</dbReference>
<dbReference type="RefSeq" id="WP_244751878.1">
    <property type="nucleotide sequence ID" value="NZ_CP095074.1"/>
</dbReference>
<dbReference type="Proteomes" id="UP000831880">
    <property type="component" value="Chromosome"/>
</dbReference>
<dbReference type="InterPro" id="IPR006140">
    <property type="entry name" value="D-isomer_DH_NAD-bd"/>
</dbReference>
<evidence type="ECO:0000313" key="4">
    <source>
        <dbReference type="EMBL" id="UOQ92268.1"/>
    </source>
</evidence>
<sequence>MIEALQNREIIGAAIDTFDIEPLEGDSPFLKLDNITMTAHIAGSTQDAFRNTPKKLAVRILEHLRYR</sequence>
<dbReference type="PANTHER" id="PTHR43333:SF1">
    <property type="entry name" value="D-ISOMER SPECIFIC 2-HYDROXYACID DEHYDROGENASE NAD-BINDING DOMAIN-CONTAINING PROTEIN"/>
    <property type="match status" value="1"/>
</dbReference>
<dbReference type="Pfam" id="PF02826">
    <property type="entry name" value="2-Hacid_dh_C"/>
    <property type="match status" value="1"/>
</dbReference>
<reference evidence="4 5" key="1">
    <citation type="submission" date="2022-04" db="EMBL/GenBank/DDBJ databases">
        <title>Halobacillus sp. isolated from saltern.</title>
        <authorList>
            <person name="Won M."/>
            <person name="Lee C.-M."/>
            <person name="Woen H.-Y."/>
            <person name="Kwon S.-W."/>
        </authorList>
    </citation>
    <scope>NUCLEOTIDE SEQUENCE [LARGE SCALE GENOMIC DNA]</scope>
    <source>
        <strain evidence="4 5">SSTM10-2</strain>
    </source>
</reference>
<organism evidence="4 5">
    <name type="scientific">Halobacillus shinanisalinarum</name>
    <dbReference type="NCBI Taxonomy" id="2932258"/>
    <lineage>
        <taxon>Bacteria</taxon>
        <taxon>Bacillati</taxon>
        <taxon>Bacillota</taxon>
        <taxon>Bacilli</taxon>
        <taxon>Bacillales</taxon>
        <taxon>Bacillaceae</taxon>
        <taxon>Halobacillus</taxon>
    </lineage>
</organism>
<dbReference type="SUPFAM" id="SSF51735">
    <property type="entry name" value="NAD(P)-binding Rossmann-fold domains"/>
    <property type="match status" value="1"/>
</dbReference>
<evidence type="ECO:0000256" key="2">
    <source>
        <dbReference type="ARBA" id="ARBA00023027"/>
    </source>
</evidence>